<protein>
    <recommendedName>
        <fullName evidence="4">DUF4307 domain-containing protein</fullName>
    </recommendedName>
</protein>
<sequence length="145" mass="15412">MRATEAEDIVRRHELIGAASILIAAAVIVVYGGVPNPDGVCPAIAYSTAVEVTLDPAWTDHDDLLLDVRCQVADDGWCDLVGTSDGSRWAGRATSPPETVHVTVRRGAEILAQEDVSLSFRTIDYPHGRACPGIQAAEATVPPPR</sequence>
<organism evidence="2 3">
    <name type="scientific">Cellulomonas humilata</name>
    <dbReference type="NCBI Taxonomy" id="144055"/>
    <lineage>
        <taxon>Bacteria</taxon>
        <taxon>Bacillati</taxon>
        <taxon>Actinomycetota</taxon>
        <taxon>Actinomycetes</taxon>
        <taxon>Micrococcales</taxon>
        <taxon>Cellulomonadaceae</taxon>
        <taxon>Cellulomonas</taxon>
    </lineage>
</organism>
<dbReference type="RefSeq" id="WP_175349434.1">
    <property type="nucleotide sequence ID" value="NZ_JABMCI010000070.1"/>
</dbReference>
<keyword evidence="1" id="KW-0812">Transmembrane</keyword>
<proteinExistence type="predicted"/>
<dbReference type="EMBL" id="JABMCI010000070">
    <property type="protein sequence ID" value="NUU19580.1"/>
    <property type="molecule type" value="Genomic_DNA"/>
</dbReference>
<gene>
    <name evidence="2" type="ORF">HP550_20220</name>
</gene>
<dbReference type="Proteomes" id="UP000565724">
    <property type="component" value="Unassembled WGS sequence"/>
</dbReference>
<feature type="transmembrane region" description="Helical" evidence="1">
    <location>
        <begin position="15"/>
        <end position="34"/>
    </location>
</feature>
<keyword evidence="1" id="KW-0472">Membrane</keyword>
<reference evidence="2 3" key="1">
    <citation type="submission" date="2020-05" db="EMBL/GenBank/DDBJ databases">
        <title>Genome Sequencing of Type Strains.</title>
        <authorList>
            <person name="Lemaire J.F."/>
            <person name="Inderbitzin P."/>
            <person name="Gregorio O.A."/>
            <person name="Collins S.B."/>
            <person name="Wespe N."/>
            <person name="Knight-Connoni V."/>
        </authorList>
    </citation>
    <scope>NUCLEOTIDE SEQUENCE [LARGE SCALE GENOMIC DNA]</scope>
    <source>
        <strain evidence="2 3">ATCC 25174</strain>
    </source>
</reference>
<name>A0A7Y6A4N8_9CELL</name>
<evidence type="ECO:0008006" key="4">
    <source>
        <dbReference type="Google" id="ProtNLM"/>
    </source>
</evidence>
<comment type="caution">
    <text evidence="2">The sequence shown here is derived from an EMBL/GenBank/DDBJ whole genome shotgun (WGS) entry which is preliminary data.</text>
</comment>
<evidence type="ECO:0000256" key="1">
    <source>
        <dbReference type="SAM" id="Phobius"/>
    </source>
</evidence>
<evidence type="ECO:0000313" key="3">
    <source>
        <dbReference type="Proteomes" id="UP000565724"/>
    </source>
</evidence>
<evidence type="ECO:0000313" key="2">
    <source>
        <dbReference type="EMBL" id="NUU19580.1"/>
    </source>
</evidence>
<keyword evidence="3" id="KW-1185">Reference proteome</keyword>
<keyword evidence="1" id="KW-1133">Transmembrane helix</keyword>
<accession>A0A7Y6A4N8</accession>
<dbReference type="AlphaFoldDB" id="A0A7Y6A4N8"/>